<feature type="domain" description="Carboxylesterase type B" evidence="2">
    <location>
        <begin position="12"/>
        <end position="170"/>
    </location>
</feature>
<keyword evidence="1" id="KW-0472">Membrane</keyword>
<accession>A0A811LX46</accession>
<feature type="domain" description="Carboxylesterase type B" evidence="2">
    <location>
        <begin position="184"/>
        <end position="410"/>
    </location>
</feature>
<evidence type="ECO:0000313" key="3">
    <source>
        <dbReference type="EMBL" id="CAD5231297.1"/>
    </source>
</evidence>
<evidence type="ECO:0000256" key="1">
    <source>
        <dbReference type="SAM" id="Phobius"/>
    </source>
</evidence>
<name>A0A811LX46_9BILA</name>
<dbReference type="EMBL" id="CAJFDH010000006">
    <property type="protein sequence ID" value="CAD5231297.1"/>
    <property type="molecule type" value="Genomic_DNA"/>
</dbReference>
<evidence type="ECO:0000259" key="2">
    <source>
        <dbReference type="Pfam" id="PF00135"/>
    </source>
</evidence>
<keyword evidence="1" id="KW-0812">Transmembrane</keyword>
<sequence>MIIICMVTSHEVIVNLTSGLIRGEIIEINGQKVQAFKSVPFAQPPIGDLRFAVPQPHENWYDIKNTTRYSSACMSNTSQTTSPQKNISEDCLYTNIWADLRCLNKKCPVVYYIHGGGFFYDSAIMFNETEIMLKFGSQKLVFVVSAFRLGIFGALDLGEELEEAPYNVNLLVYIGSGLASLQPHTNLKLTNAIATKVGCKNATTYKQRLKCLQNVHAEKLNNAARETELIDWRAVGPQSDVHTLPGGSFMDLIGNWKAVPLLISTTVHEMTWSYHTAEYLCSMYIKMFGYRSDAVREACTQRYKSNIALLSPEAMHAMAYFLAKLNALRTAPTYFLVWAQKDHDKHSDEMSYFFGLHYIHNKTQDDVKADHYYPFLCRNFFYGRKPLDDWEPLDYNGRNYYYFNFSDTTKPHMVKRGVFDTKSIQFWLYHLKEIEQNSTLNFIKKEQIGNKSYRKLKNTDTIERMKIPKAGIYKRMVNDYDYSKVEQSTTIPLLTVLTVLIIAAFVLATVAFSLSVLQMCIGWGRKVKPRVEEEEMKVLRRYSDEYPRYVF</sequence>
<dbReference type="InterPro" id="IPR029058">
    <property type="entry name" value="AB_hydrolase_fold"/>
</dbReference>
<feature type="transmembrane region" description="Helical" evidence="1">
    <location>
        <begin position="493"/>
        <end position="517"/>
    </location>
</feature>
<organism evidence="3 4">
    <name type="scientific">Bursaphelenchus okinawaensis</name>
    <dbReference type="NCBI Taxonomy" id="465554"/>
    <lineage>
        <taxon>Eukaryota</taxon>
        <taxon>Metazoa</taxon>
        <taxon>Ecdysozoa</taxon>
        <taxon>Nematoda</taxon>
        <taxon>Chromadorea</taxon>
        <taxon>Rhabditida</taxon>
        <taxon>Tylenchina</taxon>
        <taxon>Tylenchomorpha</taxon>
        <taxon>Aphelenchoidea</taxon>
        <taxon>Aphelenchoididae</taxon>
        <taxon>Bursaphelenchus</taxon>
    </lineage>
</organism>
<evidence type="ECO:0000313" key="4">
    <source>
        <dbReference type="Proteomes" id="UP000614601"/>
    </source>
</evidence>
<dbReference type="AlphaFoldDB" id="A0A811LX46"/>
<comment type="caution">
    <text evidence="3">The sequence shown here is derived from an EMBL/GenBank/DDBJ whole genome shotgun (WGS) entry which is preliminary data.</text>
</comment>
<protein>
    <recommendedName>
        <fullName evidence="2">Carboxylesterase type B domain-containing protein</fullName>
    </recommendedName>
</protein>
<gene>
    <name evidence="3" type="ORF">BOKJ2_LOCUS14571</name>
</gene>
<dbReference type="EMBL" id="CAJFCW020000006">
    <property type="protein sequence ID" value="CAG9128675.1"/>
    <property type="molecule type" value="Genomic_DNA"/>
</dbReference>
<dbReference type="Proteomes" id="UP000783686">
    <property type="component" value="Unassembled WGS sequence"/>
</dbReference>
<dbReference type="Gene3D" id="3.40.50.1820">
    <property type="entry name" value="alpha/beta hydrolase"/>
    <property type="match status" value="2"/>
</dbReference>
<keyword evidence="1" id="KW-1133">Transmembrane helix</keyword>
<dbReference type="SUPFAM" id="SSF53474">
    <property type="entry name" value="alpha/beta-Hydrolases"/>
    <property type="match status" value="1"/>
</dbReference>
<proteinExistence type="predicted"/>
<dbReference type="OrthoDB" id="19653at2759"/>
<dbReference type="PANTHER" id="PTHR45580:SF6">
    <property type="entry name" value="CARBOXYLESTERASE TYPE B DOMAIN-CONTAINING PROTEIN"/>
    <property type="match status" value="1"/>
</dbReference>
<reference evidence="3" key="1">
    <citation type="submission" date="2020-09" db="EMBL/GenBank/DDBJ databases">
        <authorList>
            <person name="Kikuchi T."/>
        </authorList>
    </citation>
    <scope>NUCLEOTIDE SEQUENCE</scope>
    <source>
        <strain evidence="3">SH1</strain>
    </source>
</reference>
<keyword evidence="4" id="KW-1185">Reference proteome</keyword>
<dbReference type="Pfam" id="PF00135">
    <property type="entry name" value="COesterase"/>
    <property type="match status" value="2"/>
</dbReference>
<dbReference type="InterPro" id="IPR002018">
    <property type="entry name" value="CarbesteraseB"/>
</dbReference>
<dbReference type="Proteomes" id="UP000614601">
    <property type="component" value="Unassembled WGS sequence"/>
</dbReference>
<dbReference type="PANTHER" id="PTHR45580">
    <property type="entry name" value="PROTEIN CBG05369"/>
    <property type="match status" value="1"/>
</dbReference>